<dbReference type="PRINTS" id="PR01698">
    <property type="entry name" value="CYTOFMRPINTP"/>
</dbReference>
<dbReference type="InterPro" id="IPR008081">
    <property type="entry name" value="Cytoplasmic_FMR1-int"/>
</dbReference>
<dbReference type="STRING" id="75913.A0A0K0EYH2"/>
<feature type="domain" description="CYRIA/CYRIB Rac1 binding" evidence="3">
    <location>
        <begin position="67"/>
        <end position="277"/>
    </location>
</feature>
<dbReference type="GO" id="GO:0005737">
    <property type="term" value="C:cytoplasm"/>
    <property type="evidence" value="ECO:0007669"/>
    <property type="project" value="UniProtKB-UniRule"/>
</dbReference>
<comment type="similarity">
    <text evidence="1 2">Belongs to the CYFIP family.</text>
</comment>
<dbReference type="PIRSF" id="PIRSF008153">
    <property type="entry name" value="FMR1_interacting"/>
    <property type="match status" value="1"/>
</dbReference>
<evidence type="ECO:0000256" key="1">
    <source>
        <dbReference type="ARBA" id="ARBA00025790"/>
    </source>
</evidence>
<dbReference type="WBParaSite" id="SVE_0158000.1">
    <property type="protein sequence ID" value="SVE_0158000.1"/>
    <property type="gene ID" value="SVE_0158000"/>
</dbReference>
<dbReference type="Pfam" id="PF05994">
    <property type="entry name" value="FragX_IP"/>
    <property type="match status" value="1"/>
</dbReference>
<organism evidence="4 5">
    <name type="scientific">Strongyloides venezuelensis</name>
    <name type="common">Threadworm</name>
    <dbReference type="NCBI Taxonomy" id="75913"/>
    <lineage>
        <taxon>Eukaryota</taxon>
        <taxon>Metazoa</taxon>
        <taxon>Ecdysozoa</taxon>
        <taxon>Nematoda</taxon>
        <taxon>Chromadorea</taxon>
        <taxon>Rhabditida</taxon>
        <taxon>Tylenchina</taxon>
        <taxon>Panagrolaimomorpha</taxon>
        <taxon>Strongyloidoidea</taxon>
        <taxon>Strongyloididae</taxon>
        <taxon>Strongyloides</taxon>
    </lineage>
</organism>
<dbReference type="GO" id="GO:0031267">
    <property type="term" value="F:small GTPase binding"/>
    <property type="evidence" value="ECO:0007669"/>
    <property type="project" value="InterPro"/>
</dbReference>
<name>A0A0K0EYH2_STRVS</name>
<evidence type="ECO:0000313" key="4">
    <source>
        <dbReference type="Proteomes" id="UP000035680"/>
    </source>
</evidence>
<keyword evidence="2" id="KW-0963">Cytoplasm</keyword>
<dbReference type="PANTHER" id="PTHR12195">
    <property type="entry name" value="CYTOPLASMIC FMR1-INTERACTING PROTEIN-RELATED"/>
    <property type="match status" value="1"/>
</dbReference>
<dbReference type="Proteomes" id="UP000035680">
    <property type="component" value="Unassembled WGS sequence"/>
</dbReference>
<reference evidence="5" key="2">
    <citation type="submission" date="2015-08" db="UniProtKB">
        <authorList>
            <consortium name="WormBaseParasite"/>
        </authorList>
    </citation>
    <scope>IDENTIFICATION</scope>
</reference>
<protein>
    <recommendedName>
        <fullName evidence="2">Cytoplasmic FMR1-interacting protein</fullName>
    </recommendedName>
</protein>
<dbReference type="Pfam" id="PF07159">
    <property type="entry name" value="CYRIA-B_Rac1-bd"/>
    <property type="match status" value="1"/>
</dbReference>
<reference evidence="4" key="1">
    <citation type="submission" date="2014-07" db="EMBL/GenBank/DDBJ databases">
        <authorList>
            <person name="Martin A.A"/>
            <person name="De Silva N."/>
        </authorList>
    </citation>
    <scope>NUCLEOTIDE SEQUENCE</scope>
</reference>
<dbReference type="GO" id="GO:0030833">
    <property type="term" value="P:regulation of actin filament polymerization"/>
    <property type="evidence" value="ECO:0007669"/>
    <property type="project" value="InterPro"/>
</dbReference>
<evidence type="ECO:0000259" key="3">
    <source>
        <dbReference type="Pfam" id="PF07159"/>
    </source>
</evidence>
<keyword evidence="4" id="KW-1185">Reference proteome</keyword>
<accession>A0A0K0EYH2</accession>
<proteinExistence type="inferred from homology"/>
<dbReference type="InterPro" id="IPR009828">
    <property type="entry name" value="CYRIA/CYRIB_Rac1-bd"/>
</dbReference>
<evidence type="ECO:0000256" key="2">
    <source>
        <dbReference type="PIRNR" id="PIRNR008153"/>
    </source>
</evidence>
<evidence type="ECO:0000313" key="5">
    <source>
        <dbReference type="WBParaSite" id="SVE_0158000.1"/>
    </source>
</evidence>
<sequence length="1282" mass="149313">MEQENITLEEAISNVDILNDLIIKSDGPLIEGASLPIHCFTIFDTSFEDKNAYITGYSKFIEEATRHGELNKLLNDGFKYAGILYTWRCCTRSIPMAKSNDQENRNDINKKIIDVLGPEVEKLYNFLNFTKKSISNFLEEVKRLCISGHIKDFISEDYLILLGRLLDMFVVLDELKNMKASIKNDFSTFKRSIQFLQLTSTSDSLQQMQELSMFLAMQNKIKEDLKIELQEINGYEELLCDIINVCVHHFENQMYMTPDEKYMLVKVIAFSLYLIDSPNVVISKLDSKKRISITSIDKVFKTLNVVTLFGDMQIEPFSFIKRCHNYDSSKWSLSNKENSKCQVDIVDKVKIIRQRHDEYIANIMKIKIEITLGSENSVNNDEKCQEITNLVISGLQLLCSWTCDVLETVSWKLLNPTNEEKNKECPSDAEEYERATRYNYNYDEKSALVAIIGMIKGLQRLLVDEIRYFTSSINCNLYGELQDFVQITVKDLLMKSIKGKKDMVKGILMGIVESCIDNSLKQYDQINDQLPGVSKTKSKKKLISSEGVDCNENLPSIRKSVPPSLTQLYMVRGMLENLTSERCGYGKRGLKKDIDSKYIEKINTFLEKSFYWSYLINIDKYLFESCDLSQLWFREFYLEMTMGKRIQFPIEMSLPWILTNHILLNFDQSQLMQYILYQLDLYNDAANFALTKFKTQFLYDEVEAEFNLCFDQFIFKLSEGVFTHYKQLASSYLLDKQFKSKCESLGIFLRSPEALRFELLLGQRRVQLLGRSIDINKLISQRINIAILNSLDVAISKFESESLVEIVKLEYLLDVNRLCYDLLKKHLFSLGNYRDLFIEANSSVSNNIGRIGLHIFFELNYDVFPNYCYCTSTRRFIRGNIRFNKVPDRMKPTPCDYRYEFGSKTLGAAAENITKMYSGYIGFHHLRVIVRLLGYHEISILLREFIDIIKLLLSGKLKEGVNECVKRMPKVCKLPLSTYGSSAVMEYYLHHTKDIRNYENLNSKFGQQFRIFGNIFLFIQLLEDALHQEEIFDLHHGSTFLFNVPTTGGVDKNEHEKRFRQLEIEYESLHFSEIVNLYGTKEQIEAANEAELYTKEKLSLGFSIFEYFLQYTRDILINDTLFTGNFPLNSVMSVEECSEFHRLWSAIQFVTCLPSNEEDNNDSNDKKSDNKKRKVYCEEMFGDGIIWTGCIFIKVLDQEKRFNVLDFCYHLDKIHKGESKSVSRGDDYLNKMISRIHGIELLNNQIFTFLRKFIDSGENGYKYIKEYNPPQHEKYSLSQESC</sequence>